<evidence type="ECO:0000313" key="1">
    <source>
        <dbReference type="EMBL" id="KAJ3531415.1"/>
    </source>
</evidence>
<organism evidence="1 2">
    <name type="scientific">Fusarium decemcellulare</name>
    <dbReference type="NCBI Taxonomy" id="57161"/>
    <lineage>
        <taxon>Eukaryota</taxon>
        <taxon>Fungi</taxon>
        <taxon>Dikarya</taxon>
        <taxon>Ascomycota</taxon>
        <taxon>Pezizomycotina</taxon>
        <taxon>Sordariomycetes</taxon>
        <taxon>Hypocreomycetidae</taxon>
        <taxon>Hypocreales</taxon>
        <taxon>Nectriaceae</taxon>
        <taxon>Fusarium</taxon>
        <taxon>Fusarium decemcellulare species complex</taxon>
    </lineage>
</organism>
<sequence length="2874" mass="319331">MESFLPLGGFQLPFQKRLSRLYNDTKKSSDFVKEPVQNEEDPEIKALHRKLRIQKDRLVSWGLEWSDPTQSAEIDESLSKAGLSEVVGSIMSTIKDILAEAEPLWLSSKRIIQGPQTSQDSKPPLVQWDKNRFEDLVNDLTTSIDTLYDLSRTRASGGIPRRSSKTPFKPATTEDYRPFESTRMQTPQQIDPQTLTHLRPRQGDEASAPREVVFMSKIAYAELTHGTTRQPWAPLLLEYATFDSIYTMTGIMPPMARFEKLSAGLQQDSQRSPGTWTGLPRLLGYFEDLENSRLGLVYRFPPSFNAVSFERLTKNPLYNLPTLGDLLSVSGSEPKLEAKFRLAHNLMNTVFDMHARGITHGNIVAHNVCFCDAVTTEPNTANGEVDVRRPLLSSFDLFPDDTPSTPPTLSRHPLDPRNVATSPLAKNPDQRVLDLYSLAMLLLSVGLWTKLEELVPAQSPSVPESMLDQLAVRCGSLYMKAVQACWNAVDDELAGRATGESLLSTVQVKSSRFLEACCILDGVSGLEERLDQELSQTEATGPTTGPSSDILSKGGKDVKDARDFKAPFKPTSEKQAPTPPPAFREEKAHEKIEADADEDTFEKSPNKSEAKLRLYPHVPLAPEVVERWNKILMPQINHALRHFYRKHPESVEISLESVGPNPQKTQPTVLVVCTSVGKVRAILKKRIGDLFDGTTGFALKVCRGQVLRSRREPYSVFRSMARRSGGKVAGLDTDDVDAINPDYQDRPRNGASIGAWIGDRHLPPVSLGGLVVVDDKPYGMTVHHMLDDPDRDFGPTDTLRCSALPDLDWYTQSGDESTADEEFGFELSDTESEAYSDSDITSDYEDDDEDEDEEYSEPGDIPGIEPGCGDGYIVTQPALDDVEEGFYPDPDTQDEDHLDTYSVGEVYASSGIRRKQANGLVHEVDWALFEFAHDRQPGDNNIPRAQNNSTQQLRAAALRDGEDEEAVTVDTRALIDKVLARYSGEWTTLRELIQNAADAQAKTVSVKWETLPSTQVPLPSTTNRSDLLKHTLSNHTLRRLVVQNDGQPFTKTDWGRLKRIAEGNPDETKIGAFGVGFYSVFADCEEPFVSSGSEAMAFYWKGNALFTKKSQLPADQSTHHTTFVLDYRNTTTPLPNLLSVSQFLATSLTFVALEEIEFWIDDYQLLSLKKKSSPSVEMPLPRDLEARTKDGLMRVMSVDRTSTQIDASYMAAIGWKPQATAATTKTTDSYGATTEAPSLRSFFARLTSTASQAGIRTKAQNEENAAQATISEDVTKLSTSTIFLRATSASIRTSVQASFAAELERATKKPPPKTTKLAILTSSYDEAQASQDAAAPGALGKATDVFASVLPSKKPGGRIFIGFPTMQTTGAGLHISAPSVIPTVEREAIDLNARWVRTWNVEILRAAGIITRLAFANEMSDLSSRIKQTMEKEPKFSPAVIAKYMPEALHILKTFTFGDSTPSGQVGQIIEEAFWICFKKASIETYSSRGVLQTADVRIASDEMSKFVDSIPVVPKEMKDVPFVKKLIDFGLISHITVTDVKKELETKAMNKAQLINFISWAGKKSLSGELDPGSRSALLEVAVGTMSDDGEQGEIIALGSIKNHLIANKIPANLPIPPTTIPHALTANSHQAELMALGWEPLEILPWLRFLLETSAARSEEESLTRSPKFAVQVLTVLSKNFENSSAAARTTIVSLLQANTVIPTKQGMRKPMESFFPSVKLFDDLPVIQGCEKIKERFLVAVGVRKTVDLETIFARLLNASNEAGQQKWSHVELIKYLASVREDIPGEDLSKLKQTRFCPAEAGPKGMESTKGSETLYKVSELFEPKDTLRALRLPVLQWPGPPGSYRPSSQEARFLNSLGLRPYPSVPELVDMMSGKDEALRVPAMTYFLANHQINGYGSFHLGDSGKAIMPLEGSARLVPPSQCFYNPRASILGFNILRRDLHDHANKFGVARDPPMVECVNRLLASPPEDHRKAVVLFSYFASRITEMGENNLVKLRNAPIVPISRTSRLAEKPMTTSTHVSPSRVYLGTSSTYGDIFDFVDFGTEANTFLFQCGAKSEPTKLEVAHMACTEPARLLGVLQSSEKYLDLLKSLAEASTMLHRDKDLWRKMRTAPFLLAYKELAAPKGKSDDLEDEDEPIRQYQLASASQIVILDDIISYRLFKDRLICAPEEDALEVFYLALGAQKLSSIVQEDIRIGPHSDRQKAALSLRKHVIERSKIFLFEYANYRRDIIKHDAKWLDKNLTVEIVRSVALKRSLKGQVQSHTEKRSAASKRTSNGWILYVADEAKPDMYQIGQAICQMLLNRPNQQAYLFFEPFLMLDLYGLRARGYNVDRILRAKAAEARIAEEERRKALEEEQRQIQEREQQWTSREHEAKAIEAAREATRVPEPLGPTMPGSWDSPEDARPPQNQQARKSRGLFSNLSRRFGFDTPEQSEDDSHQHLDKFLDKPKEGESSSGGAPDAGKRPQKDEGKVTSPAVVQQNLLNAVKSTRAYGSNSVFSEPQVSEVKEQATYCDKKPAQNITFMAETGNGMKIFVSKDLTEPSEFLSKHINNINVFSSLLTEVGNVYSLSPKVLHIFYDEAGGTIAFNTGGSIFCNFRFFLQLHAAQIEGARSGQAKAEAATWWWVVMAHELAHNLVSVHNSDHSYYTESFIQQYFPKMMTKTAQWTNASLGSSHSDSNQATHILKVPSIAPITVKKSGEWQERTTTETTLTTSRQDETARKPLPTPHSTTRRSIAHHGAPHRLLEHLRYVASCAQYAHPSRPTGPRKHPDEQIGTTWGEIGEIYLANGALKGLAARFWQIGIRDAPILQQVLPSGAYPVYAAGGASFGYWLQGVDDRQTATLSERKAILLEKRARKAQRDAEAEA</sequence>
<gene>
    <name evidence="1" type="ORF">NM208_g8885</name>
</gene>
<evidence type="ECO:0000313" key="2">
    <source>
        <dbReference type="Proteomes" id="UP001148629"/>
    </source>
</evidence>
<name>A0ACC1S477_9HYPO</name>
<reference evidence="1" key="1">
    <citation type="submission" date="2022-08" db="EMBL/GenBank/DDBJ databases">
        <title>Genome Sequence of Fusarium decemcellulare.</title>
        <authorList>
            <person name="Buettner E."/>
        </authorList>
    </citation>
    <scope>NUCLEOTIDE SEQUENCE</scope>
    <source>
        <strain evidence="1">Babe19</strain>
    </source>
</reference>
<dbReference type="EMBL" id="JANRMS010001065">
    <property type="protein sequence ID" value="KAJ3531415.1"/>
    <property type="molecule type" value="Genomic_DNA"/>
</dbReference>
<dbReference type="Proteomes" id="UP001148629">
    <property type="component" value="Unassembled WGS sequence"/>
</dbReference>
<comment type="caution">
    <text evidence="1">The sequence shown here is derived from an EMBL/GenBank/DDBJ whole genome shotgun (WGS) entry which is preliminary data.</text>
</comment>
<accession>A0ACC1S477</accession>
<proteinExistence type="predicted"/>
<keyword evidence="2" id="KW-1185">Reference proteome</keyword>
<protein>
    <submittedName>
        <fullName evidence="1">Uncharacterized protein</fullName>
    </submittedName>
</protein>